<sequence length="64" mass="7318">MKAIPNIPRKAAIEKDTQFFPRVGQISTVTPPRGRIFNLQRSRLNEQGRNRGPNSKNYIIVKVV</sequence>
<gene>
    <name evidence="1" type="ORF">CITCOLO1_LOCUS13797</name>
</gene>
<dbReference type="Proteomes" id="UP001642487">
    <property type="component" value="Chromosome 5"/>
</dbReference>
<evidence type="ECO:0000313" key="2">
    <source>
        <dbReference type="Proteomes" id="UP001642487"/>
    </source>
</evidence>
<protein>
    <submittedName>
        <fullName evidence="1">Uncharacterized protein</fullName>
    </submittedName>
</protein>
<proteinExistence type="predicted"/>
<evidence type="ECO:0000313" key="1">
    <source>
        <dbReference type="EMBL" id="CAK9321709.1"/>
    </source>
</evidence>
<name>A0ABP0YMH0_9ROSI</name>
<organism evidence="1 2">
    <name type="scientific">Citrullus colocynthis</name>
    <name type="common">colocynth</name>
    <dbReference type="NCBI Taxonomy" id="252529"/>
    <lineage>
        <taxon>Eukaryota</taxon>
        <taxon>Viridiplantae</taxon>
        <taxon>Streptophyta</taxon>
        <taxon>Embryophyta</taxon>
        <taxon>Tracheophyta</taxon>
        <taxon>Spermatophyta</taxon>
        <taxon>Magnoliopsida</taxon>
        <taxon>eudicotyledons</taxon>
        <taxon>Gunneridae</taxon>
        <taxon>Pentapetalae</taxon>
        <taxon>rosids</taxon>
        <taxon>fabids</taxon>
        <taxon>Cucurbitales</taxon>
        <taxon>Cucurbitaceae</taxon>
        <taxon>Benincaseae</taxon>
        <taxon>Citrullus</taxon>
    </lineage>
</organism>
<keyword evidence="2" id="KW-1185">Reference proteome</keyword>
<dbReference type="EMBL" id="OZ021739">
    <property type="protein sequence ID" value="CAK9321709.1"/>
    <property type="molecule type" value="Genomic_DNA"/>
</dbReference>
<accession>A0ABP0YMH0</accession>
<reference evidence="1 2" key="1">
    <citation type="submission" date="2024-03" db="EMBL/GenBank/DDBJ databases">
        <authorList>
            <person name="Gkanogiannis A."/>
            <person name="Becerra Lopez-Lavalle L."/>
        </authorList>
    </citation>
    <scope>NUCLEOTIDE SEQUENCE [LARGE SCALE GENOMIC DNA]</scope>
</reference>